<dbReference type="Proteomes" id="UP000824072">
    <property type="component" value="Unassembled WGS sequence"/>
</dbReference>
<feature type="domain" description="RsdA/BaiN/AoA(So)-like insert" evidence="5">
    <location>
        <begin position="187"/>
        <end position="332"/>
    </location>
</feature>
<dbReference type="PRINTS" id="PR00411">
    <property type="entry name" value="PNDRDTASEI"/>
</dbReference>
<dbReference type="Pfam" id="PF03486">
    <property type="entry name" value="HI0933_like"/>
    <property type="match status" value="1"/>
</dbReference>
<comment type="cofactor">
    <cofactor evidence="1">
        <name>FAD</name>
        <dbReference type="ChEBI" id="CHEBI:57692"/>
    </cofactor>
</comment>
<gene>
    <name evidence="6" type="ORF">IAB02_03255</name>
</gene>
<evidence type="ECO:0000259" key="4">
    <source>
        <dbReference type="Pfam" id="PF03486"/>
    </source>
</evidence>
<organism evidence="6 7">
    <name type="scientific">Candidatus Pullichristensenella excrementigallinarum</name>
    <dbReference type="NCBI Taxonomy" id="2840907"/>
    <lineage>
        <taxon>Bacteria</taxon>
        <taxon>Bacillati</taxon>
        <taxon>Bacillota</taxon>
        <taxon>Clostridia</taxon>
        <taxon>Candidatus Pullichristensenella</taxon>
    </lineage>
</organism>
<proteinExistence type="predicted"/>
<reference evidence="6" key="2">
    <citation type="journal article" date="2021" name="PeerJ">
        <title>Extensive microbial diversity within the chicken gut microbiome revealed by metagenomics and culture.</title>
        <authorList>
            <person name="Gilroy R."/>
            <person name="Ravi A."/>
            <person name="Getino M."/>
            <person name="Pursley I."/>
            <person name="Horton D.L."/>
            <person name="Alikhan N.F."/>
            <person name="Baker D."/>
            <person name="Gharbi K."/>
            <person name="Hall N."/>
            <person name="Watson M."/>
            <person name="Adriaenssens E.M."/>
            <person name="Foster-Nyarko E."/>
            <person name="Jarju S."/>
            <person name="Secka A."/>
            <person name="Antonio M."/>
            <person name="Oren A."/>
            <person name="Chaudhuri R.R."/>
            <person name="La Ragione R."/>
            <person name="Hildebrand F."/>
            <person name="Pallen M.J."/>
        </authorList>
    </citation>
    <scope>NUCLEOTIDE SEQUENCE</scope>
    <source>
        <strain evidence="6">ChiHcec3-11533</strain>
    </source>
</reference>
<dbReference type="InterPro" id="IPR036188">
    <property type="entry name" value="FAD/NAD-bd_sf"/>
</dbReference>
<evidence type="ECO:0000256" key="1">
    <source>
        <dbReference type="ARBA" id="ARBA00001974"/>
    </source>
</evidence>
<feature type="domain" description="RsdA/BaiN/AoA(So)-like Rossmann fold-like" evidence="4">
    <location>
        <begin position="4"/>
        <end position="383"/>
    </location>
</feature>
<dbReference type="InterPro" id="IPR004792">
    <property type="entry name" value="BaiN-like"/>
</dbReference>
<dbReference type="InterPro" id="IPR055178">
    <property type="entry name" value="RsdA/BaiN/AoA(So)-like_dom"/>
</dbReference>
<dbReference type="InterPro" id="IPR057661">
    <property type="entry name" value="RsdA/BaiN/AoA(So)_Rossmann"/>
</dbReference>
<protein>
    <submittedName>
        <fullName evidence="6">Aminoacetone oxidase family FAD-binding enzyme</fullName>
    </submittedName>
</protein>
<dbReference type="Gene3D" id="3.50.50.60">
    <property type="entry name" value="FAD/NAD(P)-binding domain"/>
    <property type="match status" value="1"/>
</dbReference>
<dbReference type="SUPFAM" id="SSF51905">
    <property type="entry name" value="FAD/NAD(P)-binding domain"/>
    <property type="match status" value="1"/>
</dbReference>
<dbReference type="PANTHER" id="PTHR42887">
    <property type="entry name" value="OS12G0638800 PROTEIN"/>
    <property type="match status" value="1"/>
</dbReference>
<dbReference type="SUPFAM" id="SSF160996">
    <property type="entry name" value="HI0933 insert domain-like"/>
    <property type="match status" value="1"/>
</dbReference>
<dbReference type="Pfam" id="PF22780">
    <property type="entry name" value="HI0933_like_1st"/>
    <property type="match status" value="1"/>
</dbReference>
<dbReference type="NCBIfam" id="TIGR00275">
    <property type="entry name" value="aminoacetone oxidase family FAD-binding enzyme"/>
    <property type="match status" value="1"/>
</dbReference>
<dbReference type="Gene3D" id="1.10.8.260">
    <property type="entry name" value="HI0933 insert domain-like"/>
    <property type="match status" value="1"/>
</dbReference>
<dbReference type="PANTHER" id="PTHR42887:SF2">
    <property type="entry name" value="OS12G0638800 PROTEIN"/>
    <property type="match status" value="1"/>
</dbReference>
<dbReference type="EMBL" id="DVMU01000072">
    <property type="protein sequence ID" value="HIU33557.1"/>
    <property type="molecule type" value="Genomic_DNA"/>
</dbReference>
<name>A0A9D1IAA2_9FIRM</name>
<evidence type="ECO:0000256" key="2">
    <source>
        <dbReference type="ARBA" id="ARBA00022630"/>
    </source>
</evidence>
<dbReference type="AlphaFoldDB" id="A0A9D1IAA2"/>
<sequence>MKFDCLILGGGAAGLMAGVALARGGASVAIVERQSRVGRKLLSTGNGRCNFTNRTAAPEDYFGDLALARGALSAFPPEKILRIFEELGVPARVDAEGRAYPLSNQASSVLDALRLAFAEGGGVEIPDFEVLAVHKKGDLLSVRASDDREILAPYVLAATGGLAGKSLGARDCPFLAMAGHSFTRRSPALSPLKTQPFPALKGVRAFVRLSMDGHRESGEILFTEYGVSGIAAMQLARFAHPGSTLQIDFFPEGDGAQFLCRRARLLPKRRMEDFLNGIVPKRVGQVLCKAAGLAPTLEAGALSEAELRRLGDLLNAFPVPVLGARGYENAQVTAGGLTGFDPDTLESRAIPGLFAAGELLDVDGPCGGYNLQWAWASALLAARSILQKRKGGTPSA</sequence>
<accession>A0A9D1IAA2</accession>
<evidence type="ECO:0000256" key="3">
    <source>
        <dbReference type="ARBA" id="ARBA00022827"/>
    </source>
</evidence>
<keyword evidence="2" id="KW-0285">Flavoprotein</keyword>
<dbReference type="Gene3D" id="2.40.30.10">
    <property type="entry name" value="Translation factors"/>
    <property type="match status" value="1"/>
</dbReference>
<evidence type="ECO:0000313" key="6">
    <source>
        <dbReference type="EMBL" id="HIU33557.1"/>
    </source>
</evidence>
<evidence type="ECO:0000313" key="7">
    <source>
        <dbReference type="Proteomes" id="UP000824072"/>
    </source>
</evidence>
<comment type="caution">
    <text evidence="6">The sequence shown here is derived from an EMBL/GenBank/DDBJ whole genome shotgun (WGS) entry which is preliminary data.</text>
</comment>
<keyword evidence="3" id="KW-0274">FAD</keyword>
<evidence type="ECO:0000259" key="5">
    <source>
        <dbReference type="Pfam" id="PF22780"/>
    </source>
</evidence>
<dbReference type="InterPro" id="IPR023166">
    <property type="entry name" value="BaiN-like_dom_sf"/>
</dbReference>
<reference evidence="6" key="1">
    <citation type="submission" date="2020-10" db="EMBL/GenBank/DDBJ databases">
        <authorList>
            <person name="Gilroy R."/>
        </authorList>
    </citation>
    <scope>NUCLEOTIDE SEQUENCE</scope>
    <source>
        <strain evidence="6">ChiHcec3-11533</strain>
    </source>
</reference>